<evidence type="ECO:0000313" key="2">
    <source>
        <dbReference type="Proteomes" id="UP000001950"/>
    </source>
</evidence>
<organism evidence="1 2">
    <name type="scientific">Theileria annulata</name>
    <dbReference type="NCBI Taxonomy" id="5874"/>
    <lineage>
        <taxon>Eukaryota</taxon>
        <taxon>Sar</taxon>
        <taxon>Alveolata</taxon>
        <taxon>Apicomplexa</taxon>
        <taxon>Aconoidasida</taxon>
        <taxon>Piroplasmida</taxon>
        <taxon>Theileriidae</taxon>
        <taxon>Theileria</taxon>
    </lineage>
</organism>
<dbReference type="AlphaFoldDB" id="Q4UIC4"/>
<dbReference type="GO" id="GO:1990072">
    <property type="term" value="C:TRAPPIII protein complex"/>
    <property type="evidence" value="ECO:0007669"/>
    <property type="project" value="TreeGrafter"/>
</dbReference>
<accession>Q4UIC4</accession>
<dbReference type="OMA" id="WVDCEIL"/>
<dbReference type="PANTHER" id="PTHR12975">
    <property type="entry name" value="TRANSPORT PROTEIN TRAPP"/>
    <property type="match status" value="1"/>
</dbReference>
<protein>
    <submittedName>
        <fullName evidence="1">Uncharacterized protein</fullName>
    </submittedName>
</protein>
<dbReference type="OrthoDB" id="437922at2759"/>
<dbReference type="Proteomes" id="UP000001950">
    <property type="component" value="Chromosome 1"/>
</dbReference>
<dbReference type="EMBL" id="CR940347">
    <property type="protein sequence ID" value="CAI73165.1"/>
    <property type="molecule type" value="Genomic_DNA"/>
</dbReference>
<dbReference type="eggNOG" id="ENOG502RSZB">
    <property type="taxonomic scope" value="Eukaryota"/>
</dbReference>
<dbReference type="InterPro" id="IPR024420">
    <property type="entry name" value="TRAPP_III_complex_Trs85"/>
</dbReference>
<dbReference type="RefSeq" id="XP_953843.1">
    <property type="nucleotide sequence ID" value="XM_948750.1"/>
</dbReference>
<dbReference type="GeneID" id="3864532"/>
<keyword evidence="2" id="KW-1185">Reference proteome</keyword>
<proteinExistence type="predicted"/>
<dbReference type="VEuPathDB" id="PiroplasmaDB:TA06465"/>
<dbReference type="STRING" id="5874.Q4UIC4"/>
<evidence type="ECO:0000313" key="1">
    <source>
        <dbReference type="EMBL" id="CAI73165.1"/>
    </source>
</evidence>
<name>Q4UIC4_THEAN</name>
<dbReference type="InParanoid" id="Q4UIC4"/>
<dbReference type="KEGG" id="tan:TA06465"/>
<gene>
    <name evidence="1" type="ORF">TA06465</name>
</gene>
<dbReference type="PANTHER" id="PTHR12975:SF6">
    <property type="entry name" value="TRAFFICKING PROTEIN PARTICLE COMPLEX SUBUNIT 8"/>
    <property type="match status" value="1"/>
</dbReference>
<sequence>MDKNQILDDLISLYTGPLIVVRPFPKATEKILKCAGCSPLEIVQNIIKRHPKSSAFAFEDFNEVETLKQNDLVQSLMDSLKKNDREVGKKLENTLGDKNEKYSKWFRDWCITLAKILRIKASERFEAPLERNGVFIFVDNEDDFNQLEEVMEKYRDFPVTIIYFSQGDSTEFSQVISKYNAQYLILQTFEDFNDYSNLFEFVSKFIDSCYQNLESNVINLNSAFKGIKLSSKIIKSPEPQRNLPNLYMLMCDELGTRNETTINNVSKSTLEHEIHALSHLFYGIHLYNCKFKSQNSQEKYNTSEDSDKSVEVPNIISHFDKAISIYNKQECQWESFFTNTLSVLLGEYEEFNKLLSNNYILQPSTQNEFARSAIFIELSSNLCVKQKKKIFQLVMAGRLFSQAGLENLSKRCYLSCLDEYEDWYITHEHLYGLLAAFDDNFLVNCLNILSNAYENKYISYSSQEELHSSSDSEQSGEVDLASWKQASGNQIYYLKILMKIQSFSMKTKYLKNTPISAPFLNYPTIYYSHDLKLPQVDYKTPFLVRVPIVYLRNNGVNGTNLKLSTTYVDDLYEKLLDNSFTDPLWQKCMKFYNIKDHTKKTFLPPTDRSNGSDYMINTKLKLSLQLLNPLNIPIYCHNFKILVQEVDSTNQKKNDPVQQFENKVEENEQKVSDLKWVDCEILAKDNEEGFKLGEFEKKSLILSFTASNTGSFKIVGLCWNLFGEVVFWSPVYTVGRKRVKEVCKKISLTEFINQREVDKSLYFNVFKDMPRFIYYFRKVSDLTLLSNTVFYKKSDVETSDYDNLLRKYIEMYKDDTVNMKSSEVVENENLCLFDCFNGESSLIEISLQNVKETPIKSLVLRFKVFGAFSIPPYPVSYKLTTPNISITRSTDPYDLESVFSSKEILESVTTVKHKYDPDRLTKIINSSWSVINLPNFKVKEISLTEKMYEVCMQFNDDSINLQKKTLSVYLFFQPLMVMDGISLINGSISVSPKQGLDLVVPFKLFFRCLKGPTFNAHFNYKDVIMIKATNNSKEEIVQLKFSVNDEPVKSTNSELCPIPPKNTMNFAIPVENTLRYLSDPNNLLALDTSDRMRFSVFWATPLRFGLFNGNVEFLEYKVLVSLTVSKTELKLSDEPVIVNLVLTVHNISSESLDSMSVYPLIKHQEDSLISFIGVTKNRVDSINPGSFKSIEFTIIIPVPGIYNFSPQNFKLVGPLEQDVIYQDNINTIIVYD</sequence>
<reference evidence="1 2" key="1">
    <citation type="journal article" date="2005" name="Science">
        <title>Genome of the host-cell transforming parasite Theileria annulata compared with T. parva.</title>
        <authorList>
            <person name="Pain A."/>
            <person name="Renauld H."/>
            <person name="Berriman M."/>
            <person name="Murphy L."/>
            <person name="Yeats C.A."/>
            <person name="Weir W."/>
            <person name="Kerhornou A."/>
            <person name="Aslett M."/>
            <person name="Bishop R."/>
            <person name="Bouchier C."/>
            <person name="Cochet M."/>
            <person name="Coulson R.M.R."/>
            <person name="Cronin A."/>
            <person name="de Villiers E.P."/>
            <person name="Fraser A."/>
            <person name="Fosker N."/>
            <person name="Gardner M."/>
            <person name="Goble A."/>
            <person name="Griffiths-Jones S."/>
            <person name="Harris D.E."/>
            <person name="Katzer F."/>
            <person name="Larke N."/>
            <person name="Lord A."/>
            <person name="Maser P."/>
            <person name="McKellar S."/>
            <person name="Mooney P."/>
            <person name="Morton F."/>
            <person name="Nene V."/>
            <person name="O'Neil S."/>
            <person name="Price C."/>
            <person name="Quail M.A."/>
            <person name="Rabbinowitsch E."/>
            <person name="Rawlings N.D."/>
            <person name="Rutter S."/>
            <person name="Saunders D."/>
            <person name="Seeger K."/>
            <person name="Shah T."/>
            <person name="Squares R."/>
            <person name="Squares S."/>
            <person name="Tivey A."/>
            <person name="Walker A.R."/>
            <person name="Woodward J."/>
            <person name="Dobbelaere D.A.E."/>
            <person name="Langsley G."/>
            <person name="Rajandream M.A."/>
            <person name="McKeever D."/>
            <person name="Shiels B."/>
            <person name="Tait A."/>
            <person name="Barrell B.G."/>
            <person name="Hall N."/>
        </authorList>
    </citation>
    <scope>NUCLEOTIDE SEQUENCE [LARGE SCALE GENOMIC DNA]</scope>
    <source>
        <strain evidence="2">Ankara</strain>
    </source>
</reference>